<evidence type="ECO:0000313" key="1">
    <source>
        <dbReference type="EMBL" id="JAI04776.1"/>
    </source>
</evidence>
<organism evidence="1">
    <name type="scientific">Anguilla anguilla</name>
    <name type="common">European freshwater eel</name>
    <name type="synonym">Muraena anguilla</name>
    <dbReference type="NCBI Taxonomy" id="7936"/>
    <lineage>
        <taxon>Eukaryota</taxon>
        <taxon>Metazoa</taxon>
        <taxon>Chordata</taxon>
        <taxon>Craniata</taxon>
        <taxon>Vertebrata</taxon>
        <taxon>Euteleostomi</taxon>
        <taxon>Actinopterygii</taxon>
        <taxon>Neopterygii</taxon>
        <taxon>Teleostei</taxon>
        <taxon>Anguilliformes</taxon>
        <taxon>Anguillidae</taxon>
        <taxon>Anguilla</taxon>
    </lineage>
</organism>
<reference evidence="1" key="2">
    <citation type="journal article" date="2015" name="Fish Shellfish Immunol.">
        <title>Early steps in the European eel (Anguilla anguilla)-Vibrio vulnificus interaction in the gills: Role of the RtxA13 toxin.</title>
        <authorList>
            <person name="Callol A."/>
            <person name="Pajuelo D."/>
            <person name="Ebbesson L."/>
            <person name="Teles M."/>
            <person name="MacKenzie S."/>
            <person name="Amaro C."/>
        </authorList>
    </citation>
    <scope>NUCLEOTIDE SEQUENCE</scope>
</reference>
<name>A0A0E9XSH0_ANGAN</name>
<sequence>MLHLPFLIMLKIIFLVIQNVSFLL</sequence>
<protein>
    <submittedName>
        <fullName evidence="1">Uncharacterized protein</fullName>
    </submittedName>
</protein>
<dbReference type="AlphaFoldDB" id="A0A0E9XSH0"/>
<dbReference type="EMBL" id="GBXM01003802">
    <property type="protein sequence ID" value="JAI04776.1"/>
    <property type="molecule type" value="Transcribed_RNA"/>
</dbReference>
<reference evidence="1" key="1">
    <citation type="submission" date="2014-11" db="EMBL/GenBank/DDBJ databases">
        <authorList>
            <person name="Amaro Gonzalez C."/>
        </authorList>
    </citation>
    <scope>NUCLEOTIDE SEQUENCE</scope>
</reference>
<accession>A0A0E9XSH0</accession>
<proteinExistence type="predicted"/>